<proteinExistence type="predicted"/>
<evidence type="ECO:0000259" key="2">
    <source>
        <dbReference type="Pfam" id="PF20271"/>
    </source>
</evidence>
<dbReference type="InterPro" id="IPR046924">
    <property type="entry name" value="CATASP"/>
</dbReference>
<dbReference type="Proteomes" id="UP000432015">
    <property type="component" value="Unassembled WGS sequence"/>
</dbReference>
<reference evidence="3 4" key="1">
    <citation type="submission" date="2019-11" db="EMBL/GenBank/DDBJ databases">
        <authorList>
            <person name="Cao P."/>
        </authorList>
    </citation>
    <scope>NUCLEOTIDE SEQUENCE [LARGE SCALE GENOMIC DNA]</scope>
    <source>
        <strain evidence="3 4">NEAU-AAG5</strain>
    </source>
</reference>
<evidence type="ECO:0000256" key="1">
    <source>
        <dbReference type="SAM" id="MobiDB-lite"/>
    </source>
</evidence>
<dbReference type="EMBL" id="WOFH01000001">
    <property type="protein sequence ID" value="MUN35422.1"/>
    <property type="molecule type" value="Genomic_DNA"/>
</dbReference>
<accession>A0A7K1KTC2</accession>
<feature type="domain" description="CATRA-Associated Small Protein" evidence="2">
    <location>
        <begin position="12"/>
        <end position="95"/>
    </location>
</feature>
<gene>
    <name evidence="3" type="ORF">GNZ18_02230</name>
</gene>
<name>A0A7K1KTC2_9ACTN</name>
<evidence type="ECO:0000313" key="4">
    <source>
        <dbReference type="Proteomes" id="UP000432015"/>
    </source>
</evidence>
<sequence>MERWPETSVREELLDLLNEIPRWRLPDDRWDRTEQYLRALDDALAARDIAELDAAAAGVELCCARRVTRLGEPSTVPPPEPVLERVNQLIHALEPTAPETPEDPLPEPPPVPS</sequence>
<organism evidence="3 4">
    <name type="scientific">Actinomadura litoris</name>
    <dbReference type="NCBI Taxonomy" id="2678616"/>
    <lineage>
        <taxon>Bacteria</taxon>
        <taxon>Bacillati</taxon>
        <taxon>Actinomycetota</taxon>
        <taxon>Actinomycetes</taxon>
        <taxon>Streptosporangiales</taxon>
        <taxon>Thermomonosporaceae</taxon>
        <taxon>Actinomadura</taxon>
    </lineage>
</organism>
<protein>
    <recommendedName>
        <fullName evidence="2">CATRA-Associated Small Protein domain-containing protein</fullName>
    </recommendedName>
</protein>
<keyword evidence="4" id="KW-1185">Reference proteome</keyword>
<comment type="caution">
    <text evidence="3">The sequence shown here is derived from an EMBL/GenBank/DDBJ whole genome shotgun (WGS) entry which is preliminary data.</text>
</comment>
<evidence type="ECO:0000313" key="3">
    <source>
        <dbReference type="EMBL" id="MUN35422.1"/>
    </source>
</evidence>
<feature type="region of interest" description="Disordered" evidence="1">
    <location>
        <begin position="94"/>
        <end position="113"/>
    </location>
</feature>
<dbReference type="AlphaFoldDB" id="A0A7K1KTC2"/>
<dbReference type="Pfam" id="PF20271">
    <property type="entry name" value="CATASP"/>
    <property type="match status" value="1"/>
</dbReference>
<dbReference type="RefSeq" id="WP_156214372.1">
    <property type="nucleotide sequence ID" value="NZ_WOFH01000001.1"/>
</dbReference>